<feature type="transmembrane region" description="Helical" evidence="1">
    <location>
        <begin position="89"/>
        <end position="106"/>
    </location>
</feature>
<protein>
    <recommendedName>
        <fullName evidence="2">SPW repeat-containing integral membrane domain-containing protein</fullName>
    </recommendedName>
</protein>
<reference evidence="3 4" key="1">
    <citation type="journal article" date="2019" name="Int. J. Syst. Evol. Microbiol.">
        <title>The Global Catalogue of Microorganisms (GCM) 10K type strain sequencing project: providing services to taxonomists for standard genome sequencing and annotation.</title>
        <authorList>
            <consortium name="The Broad Institute Genomics Platform"/>
            <consortium name="The Broad Institute Genome Sequencing Center for Infectious Disease"/>
            <person name="Wu L."/>
            <person name="Ma J."/>
        </authorList>
    </citation>
    <scope>NUCLEOTIDE SEQUENCE [LARGE SCALE GENOMIC DNA]</scope>
    <source>
        <strain evidence="3 4">JCM 7356</strain>
    </source>
</reference>
<evidence type="ECO:0000313" key="3">
    <source>
        <dbReference type="EMBL" id="GAA2247439.1"/>
    </source>
</evidence>
<keyword evidence="1" id="KW-0812">Transmembrane</keyword>
<gene>
    <name evidence="3" type="ORF">GCM10010430_32150</name>
</gene>
<dbReference type="RefSeq" id="WP_344637059.1">
    <property type="nucleotide sequence ID" value="NZ_BAAATR010000012.1"/>
</dbReference>
<keyword evidence="1" id="KW-1133">Transmembrane helix</keyword>
<comment type="caution">
    <text evidence="3">The sequence shown here is derived from an EMBL/GenBank/DDBJ whole genome shotgun (WGS) entry which is preliminary data.</text>
</comment>
<feature type="transmembrane region" description="Helical" evidence="1">
    <location>
        <begin position="34"/>
        <end position="52"/>
    </location>
</feature>
<evidence type="ECO:0000313" key="4">
    <source>
        <dbReference type="Proteomes" id="UP001500305"/>
    </source>
</evidence>
<dbReference type="InterPro" id="IPR005530">
    <property type="entry name" value="SPW"/>
</dbReference>
<evidence type="ECO:0000256" key="1">
    <source>
        <dbReference type="SAM" id="Phobius"/>
    </source>
</evidence>
<sequence>MSTQLPMGMEHHPDILELHEQSERVVATPKAQSIEALATLAGLFLAVSPWVVGFTPLHALTINNLVLGLAFAVLISGFGSAYERTHARAWAAAVIGVWTIIAPWSMAGHEAIMRSILANVITGAVMLCLALAAIAGARALGGLKAGRQHGRTAAPRVPRSESR</sequence>
<feature type="domain" description="SPW repeat-containing integral membrane" evidence="2">
    <location>
        <begin position="35"/>
        <end position="131"/>
    </location>
</feature>
<feature type="transmembrane region" description="Helical" evidence="1">
    <location>
        <begin position="64"/>
        <end position="82"/>
    </location>
</feature>
<proteinExistence type="predicted"/>
<evidence type="ECO:0000259" key="2">
    <source>
        <dbReference type="Pfam" id="PF03779"/>
    </source>
</evidence>
<keyword evidence="1" id="KW-0472">Membrane</keyword>
<accession>A0ABN3E2U4</accession>
<name>A0ABN3E2U4_9ACTN</name>
<dbReference type="EMBL" id="BAAATR010000012">
    <property type="protein sequence ID" value="GAA2247439.1"/>
    <property type="molecule type" value="Genomic_DNA"/>
</dbReference>
<keyword evidence="4" id="KW-1185">Reference proteome</keyword>
<dbReference type="Proteomes" id="UP001500305">
    <property type="component" value="Unassembled WGS sequence"/>
</dbReference>
<organism evidence="3 4">
    <name type="scientific">Kitasatospora cystarginea</name>
    <dbReference type="NCBI Taxonomy" id="58350"/>
    <lineage>
        <taxon>Bacteria</taxon>
        <taxon>Bacillati</taxon>
        <taxon>Actinomycetota</taxon>
        <taxon>Actinomycetes</taxon>
        <taxon>Kitasatosporales</taxon>
        <taxon>Streptomycetaceae</taxon>
        <taxon>Kitasatospora</taxon>
    </lineage>
</organism>
<feature type="transmembrane region" description="Helical" evidence="1">
    <location>
        <begin position="112"/>
        <end position="137"/>
    </location>
</feature>
<dbReference type="Pfam" id="PF03779">
    <property type="entry name" value="SPW"/>
    <property type="match status" value="1"/>
</dbReference>